<evidence type="ECO:0000313" key="2">
    <source>
        <dbReference type="Proteomes" id="UP000253782"/>
    </source>
</evidence>
<dbReference type="RefSeq" id="WP_114846940.1">
    <property type="nucleotide sequence ID" value="NZ_JBHSPE010000012.1"/>
</dbReference>
<evidence type="ECO:0008006" key="3">
    <source>
        <dbReference type="Google" id="ProtNLM"/>
    </source>
</evidence>
<comment type="caution">
    <text evidence="1">The sequence shown here is derived from an EMBL/GenBank/DDBJ whole genome shotgun (WGS) entry which is preliminary data.</text>
</comment>
<accession>A0A369UHK7</accession>
<protein>
    <recommendedName>
        <fullName evidence="3">DUF11 domain-containing protein</fullName>
    </recommendedName>
</protein>
<dbReference type="OrthoDB" id="3692503at2"/>
<keyword evidence="2" id="KW-1185">Reference proteome</keyword>
<evidence type="ECO:0000313" key="1">
    <source>
        <dbReference type="EMBL" id="RDD80234.1"/>
    </source>
</evidence>
<reference evidence="1 2" key="1">
    <citation type="submission" date="2018-07" db="EMBL/GenBank/DDBJ databases">
        <title>Dyella tabacisoli L4-6T, whole genome shotgun sequence.</title>
        <authorList>
            <person name="Zhou X.-K."/>
            <person name="Li W.-J."/>
            <person name="Duan Y.-Q."/>
        </authorList>
    </citation>
    <scope>NUCLEOTIDE SEQUENCE [LARGE SCALE GENOMIC DNA]</scope>
    <source>
        <strain evidence="1 2">L4-6</strain>
    </source>
</reference>
<name>A0A369UHK7_9GAMM</name>
<dbReference type="EMBL" id="QQAH01000019">
    <property type="protein sequence ID" value="RDD80234.1"/>
    <property type="molecule type" value="Genomic_DNA"/>
</dbReference>
<organism evidence="1 2">
    <name type="scientific">Dyella tabacisoli</name>
    <dbReference type="NCBI Taxonomy" id="2282381"/>
    <lineage>
        <taxon>Bacteria</taxon>
        <taxon>Pseudomonadati</taxon>
        <taxon>Pseudomonadota</taxon>
        <taxon>Gammaproteobacteria</taxon>
        <taxon>Lysobacterales</taxon>
        <taxon>Rhodanobacteraceae</taxon>
        <taxon>Dyella</taxon>
    </lineage>
</organism>
<gene>
    <name evidence="1" type="ORF">DVJ77_18160</name>
</gene>
<dbReference type="AlphaFoldDB" id="A0A369UHK7"/>
<dbReference type="Proteomes" id="UP000253782">
    <property type="component" value="Unassembled WGS sequence"/>
</dbReference>
<proteinExistence type="predicted"/>
<sequence>MSVQARQSTLASKRAGHLPARHRSMMRLAGWLIVFVFASAVSLARASAVDLFVVADSPSAKPNTSTTMHLFVGNVGAAGTGNVELTFVTPAYVNVHSPLPSGCQLLYENTERSVPSIVLCTLPALGQFEVREVDLNLDVDALAPPALTYGSVMIYPAANSVDIEQDIHDNAIAPGVEVALGTPVSGANINLYATGNAPAIPEVGSRDQASEVFTIGNNGLSATTGAAHFGIATPFFINDVSAQLPSGCIEAYSNPRPNVPEVVICTVPAGLAPGDTVQFPLRFRLIAGGPTGPQWGVGAVSPVPGSTDVDSDRADNLFEPLVNVTGPASTTPFLVRVPKDKAPVKERLLHALTKAAPLAPAKPRLPKLVPDANVDLNLSTNHPVIAPGAIDQQILTVGNNGQSASGNVRIVYALPLYANVAGALPSGCVYLYNNPDYTINQIVQCLVAGPAQNQQVTLTIPIQVSPNAPAAAYYGAGIVVPAAPGDVEQNVSDNVTTPGFTATAGAPAPVVGSRNAVDLYVATSMPNLLANAPANVEVTVGNKGPHATTEKVLVTFITQEFVNHSAPLPDGCSLLYENADPAVPEVVQCLIDPPIDVNGEVNRSIPIRLVPGAPSGVPFHTVMVRPQTSVNDVEIDPSDNMSFIGARTSRLPLHTLTLYLHGNDIAGTAGGFTMNTTPASSQLLSLDLINSPSWFSDPPLVGNFTTGAAFSVTLPCTLSLGVSVNYSLASTALDGSDSQPVGSANELLSLCLLGSHTVSIPVTTPLAFDNRRLKLTISTLLSLNLNLQLGSGAYVQGTNYEGTP</sequence>